<evidence type="ECO:0000256" key="3">
    <source>
        <dbReference type="ARBA" id="ARBA00022737"/>
    </source>
</evidence>
<feature type="repeat" description="WD" evidence="5">
    <location>
        <begin position="495"/>
        <end position="536"/>
    </location>
</feature>
<feature type="repeat" description="WD" evidence="5">
    <location>
        <begin position="537"/>
        <end position="578"/>
    </location>
</feature>
<sequence length="828" mass="87459">MKRSFRVDAFLDPVFTGGGVTCSSQGLVACAAGSVIKVIDPQAGSPRSFSGDDSDVTAVCFTPDGLTLYSCSKSLILRRWNVEAGTCIRSWKVHTAPVTCMATDASGGLVATASADSTARVWDAAGAFCTHVFGPHRGVVTSVLFHQKQLQLVTGDADGRLSIWDLVDKRRVAQLEAHAGSVSSLSLSEDEWVLASAGRDSTVAFWDFRHHTKLSSIPVLEPVEGAVFLASSSTLPRPAKKARTSGASASALSSLRIATVGSSGQLKVWAAGAGRCEASIAVGGGQQAAQLQLTHLQFIAQISQLLIATADSQLFLFAWQAPGETSKVGKAGNLRQVAHLLGDLGEVTDLAWLPTTAASRSQAAEENGNVETIWLLDGGTLRCRAVLQGHSDAVLAMAVSTASSPPGEQRLLASGGKDRDVRIWDPASTACLAEASGGHAGAVTALAFTNRTTSLLISGGADHLLKVWDASSVRGSQQRGTGAASPAKLQTKAAVVAHDKDINAVAVSPDDALACTASQDRTIKIWQLPALVEVRTLKGHKRGVWAAQFSPTQRALITSSGDRTLKMWSLQDGSCQRTFEGHLASVLQVSFLSAGQQVLSAGADGLVKLWNARTSECMNTFDEHEDRIWAMAAAGREDQHVASASADGKLVVWQDCTQAQSDAAAELLQQTAAQQQLLSNAIKDQQFSKAARMALDLGHPGQLMAAIVASMEHQSSQEGSSEAAQAITHGLPADSTRTLLKYLRQWNTNPRHCHAAQHVLQSLLRSCSAQTLEELGGEDIFDPLAAYTQRHFARVDRLLDSSCVLDYVMGAMNLVQPTVGLEGLSGPV</sequence>
<keyword evidence="2 5" id="KW-0853">WD repeat</keyword>
<reference evidence="7 8" key="1">
    <citation type="journal article" date="2024" name="Nat. Commun.">
        <title>Phylogenomics reveals the evolutionary origins of lichenization in chlorophyte algae.</title>
        <authorList>
            <person name="Puginier C."/>
            <person name="Libourel C."/>
            <person name="Otte J."/>
            <person name="Skaloud P."/>
            <person name="Haon M."/>
            <person name="Grisel S."/>
            <person name="Petersen M."/>
            <person name="Berrin J.G."/>
            <person name="Delaux P.M."/>
            <person name="Dal Grande F."/>
            <person name="Keller J."/>
        </authorList>
    </citation>
    <scope>NUCLEOTIDE SEQUENCE [LARGE SCALE GENOMIC DNA]</scope>
    <source>
        <strain evidence="7 8">SAG 2145</strain>
    </source>
</reference>
<dbReference type="InterPro" id="IPR015943">
    <property type="entry name" value="WD40/YVTN_repeat-like_dom_sf"/>
</dbReference>
<evidence type="ECO:0000256" key="2">
    <source>
        <dbReference type="ARBA" id="ARBA00022574"/>
    </source>
</evidence>
<feature type="repeat" description="WD" evidence="5">
    <location>
        <begin position="387"/>
        <end position="434"/>
    </location>
</feature>
<dbReference type="GO" id="GO:0000472">
    <property type="term" value="P:endonucleolytic cleavage to generate mature 5'-end of SSU-rRNA from (SSU-rRNA, 5.8S rRNA, LSU-rRNA)"/>
    <property type="evidence" value="ECO:0007669"/>
    <property type="project" value="TreeGrafter"/>
</dbReference>
<accession>A0AAW1SDW8</accession>
<dbReference type="PROSITE" id="PS50082">
    <property type="entry name" value="WD_REPEATS_2"/>
    <property type="match status" value="9"/>
</dbReference>
<gene>
    <name evidence="7" type="ORF">WJX74_002837</name>
</gene>
<dbReference type="GO" id="GO:0034511">
    <property type="term" value="F:U3 snoRNA binding"/>
    <property type="evidence" value="ECO:0007669"/>
    <property type="project" value="TreeGrafter"/>
</dbReference>
<dbReference type="Proteomes" id="UP001438707">
    <property type="component" value="Unassembled WGS sequence"/>
</dbReference>
<feature type="repeat" description="WD" evidence="5">
    <location>
        <begin position="49"/>
        <end position="90"/>
    </location>
</feature>
<organism evidence="7 8">
    <name type="scientific">Apatococcus lobatus</name>
    <dbReference type="NCBI Taxonomy" id="904363"/>
    <lineage>
        <taxon>Eukaryota</taxon>
        <taxon>Viridiplantae</taxon>
        <taxon>Chlorophyta</taxon>
        <taxon>core chlorophytes</taxon>
        <taxon>Trebouxiophyceae</taxon>
        <taxon>Chlorellales</taxon>
        <taxon>Chlorellaceae</taxon>
        <taxon>Apatococcus</taxon>
    </lineage>
</organism>
<dbReference type="GO" id="GO:0032040">
    <property type="term" value="C:small-subunit processome"/>
    <property type="evidence" value="ECO:0007669"/>
    <property type="project" value="InterPro"/>
</dbReference>
<evidence type="ECO:0000256" key="1">
    <source>
        <dbReference type="ARBA" id="ARBA00004604"/>
    </source>
</evidence>
<evidence type="ECO:0000313" key="7">
    <source>
        <dbReference type="EMBL" id="KAK9844463.1"/>
    </source>
</evidence>
<feature type="repeat" description="WD" evidence="5">
    <location>
        <begin position="436"/>
        <end position="478"/>
    </location>
</feature>
<feature type="repeat" description="WD" evidence="5">
    <location>
        <begin position="133"/>
        <end position="174"/>
    </location>
</feature>
<keyword evidence="8" id="KW-1185">Reference proteome</keyword>
<dbReference type="SMART" id="SM00320">
    <property type="entry name" value="WD40"/>
    <property type="match status" value="11"/>
</dbReference>
<evidence type="ECO:0000259" key="6">
    <source>
        <dbReference type="Pfam" id="PF08625"/>
    </source>
</evidence>
<dbReference type="GO" id="GO:0030686">
    <property type="term" value="C:90S preribosome"/>
    <property type="evidence" value="ECO:0007669"/>
    <property type="project" value="TreeGrafter"/>
</dbReference>
<protein>
    <recommendedName>
        <fullName evidence="6">U3 small nucleolar RNA-associated protein 13 C-terminal domain-containing protein</fullName>
    </recommendedName>
</protein>
<feature type="repeat" description="WD" evidence="5">
    <location>
        <begin position="175"/>
        <end position="216"/>
    </location>
</feature>
<dbReference type="Gene3D" id="2.130.10.10">
    <property type="entry name" value="YVTN repeat-like/Quinoprotein amine dehydrogenase"/>
    <property type="match status" value="3"/>
</dbReference>
<dbReference type="GO" id="GO:0000480">
    <property type="term" value="P:endonucleolytic cleavage in 5'-ETS of tricistronic rRNA transcript (SSU-rRNA, 5.8S rRNA, LSU-rRNA)"/>
    <property type="evidence" value="ECO:0007669"/>
    <property type="project" value="TreeGrafter"/>
</dbReference>
<dbReference type="AlphaFoldDB" id="A0AAW1SDW8"/>
<dbReference type="InterPro" id="IPR036322">
    <property type="entry name" value="WD40_repeat_dom_sf"/>
</dbReference>
<dbReference type="InterPro" id="IPR001680">
    <property type="entry name" value="WD40_rpt"/>
</dbReference>
<dbReference type="PANTHER" id="PTHR19854:SF15">
    <property type="entry name" value="TRANSDUCIN BETA-LIKE PROTEIN 3"/>
    <property type="match status" value="1"/>
</dbReference>
<comment type="caution">
    <text evidence="7">The sequence shown here is derived from an EMBL/GenBank/DDBJ whole genome shotgun (WGS) entry which is preliminary data.</text>
</comment>
<dbReference type="InterPro" id="IPR013934">
    <property type="entry name" value="Utp13_C"/>
</dbReference>
<evidence type="ECO:0000256" key="5">
    <source>
        <dbReference type="PROSITE-ProRule" id="PRU00221"/>
    </source>
</evidence>
<dbReference type="CDD" id="cd00200">
    <property type="entry name" value="WD40"/>
    <property type="match status" value="2"/>
</dbReference>
<name>A0AAW1SDW8_9CHLO</name>
<feature type="repeat" description="WD" evidence="5">
    <location>
        <begin position="91"/>
        <end position="123"/>
    </location>
</feature>
<dbReference type="PROSITE" id="PS51257">
    <property type="entry name" value="PROKAR_LIPOPROTEIN"/>
    <property type="match status" value="1"/>
</dbReference>
<dbReference type="Pfam" id="PF00400">
    <property type="entry name" value="WD40"/>
    <property type="match status" value="10"/>
</dbReference>
<dbReference type="Pfam" id="PF08625">
    <property type="entry name" value="Utp13"/>
    <property type="match status" value="1"/>
</dbReference>
<dbReference type="PANTHER" id="PTHR19854">
    <property type="entry name" value="TRANSDUCIN BETA-LIKE 3"/>
    <property type="match status" value="1"/>
</dbReference>
<keyword evidence="3" id="KW-0677">Repeat</keyword>
<proteinExistence type="predicted"/>
<evidence type="ECO:0000313" key="8">
    <source>
        <dbReference type="Proteomes" id="UP001438707"/>
    </source>
</evidence>
<keyword evidence="4" id="KW-0539">Nucleus</keyword>
<evidence type="ECO:0000256" key="4">
    <source>
        <dbReference type="ARBA" id="ARBA00023242"/>
    </source>
</evidence>
<dbReference type="SUPFAM" id="SSF50978">
    <property type="entry name" value="WD40 repeat-like"/>
    <property type="match status" value="2"/>
</dbReference>
<dbReference type="InterPro" id="IPR020472">
    <property type="entry name" value="WD40_PAC1"/>
</dbReference>
<dbReference type="PRINTS" id="PR00320">
    <property type="entry name" value="GPROTEINBRPT"/>
</dbReference>
<feature type="domain" description="U3 small nucleolar RNA-associated protein 13 C-terminal" evidence="6">
    <location>
        <begin position="675"/>
        <end position="812"/>
    </location>
</feature>
<dbReference type="EMBL" id="JALJOS010000001">
    <property type="protein sequence ID" value="KAK9844463.1"/>
    <property type="molecule type" value="Genomic_DNA"/>
</dbReference>
<feature type="repeat" description="WD" evidence="5">
    <location>
        <begin position="579"/>
        <end position="620"/>
    </location>
</feature>
<dbReference type="InterPro" id="IPR019775">
    <property type="entry name" value="WD40_repeat_CS"/>
</dbReference>
<dbReference type="PROSITE" id="PS50294">
    <property type="entry name" value="WD_REPEATS_REGION"/>
    <property type="match status" value="8"/>
</dbReference>
<comment type="subcellular location">
    <subcellularLocation>
        <location evidence="1">Nucleus</location>
        <location evidence="1">Nucleolus</location>
    </subcellularLocation>
</comment>
<dbReference type="PROSITE" id="PS00678">
    <property type="entry name" value="WD_REPEATS_1"/>
    <property type="match status" value="4"/>
</dbReference>